<evidence type="ECO:0000313" key="5">
    <source>
        <dbReference type="EMBL" id="EZG58466.1"/>
    </source>
</evidence>
<dbReference type="InterPro" id="IPR036770">
    <property type="entry name" value="Ankyrin_rpt-contain_sf"/>
</dbReference>
<evidence type="ECO:0000256" key="4">
    <source>
        <dbReference type="SAM" id="MobiDB-lite"/>
    </source>
</evidence>
<dbReference type="RefSeq" id="XP_011130965.1">
    <property type="nucleotide sequence ID" value="XM_011132663.1"/>
</dbReference>
<dbReference type="PROSITE" id="PS50088">
    <property type="entry name" value="ANK_REPEAT"/>
    <property type="match status" value="1"/>
</dbReference>
<protein>
    <submittedName>
        <fullName evidence="5">Ankyrin repeat protein</fullName>
    </submittedName>
</protein>
<evidence type="ECO:0000256" key="1">
    <source>
        <dbReference type="ARBA" id="ARBA00022737"/>
    </source>
</evidence>
<feature type="compositionally biased region" description="Acidic residues" evidence="4">
    <location>
        <begin position="163"/>
        <end position="174"/>
    </location>
</feature>
<dbReference type="PANTHER" id="PTHR24173:SF83">
    <property type="entry name" value="SOCS BOX DOMAIN-CONTAINING PROTEIN"/>
    <property type="match status" value="1"/>
</dbReference>
<dbReference type="InterPro" id="IPR002110">
    <property type="entry name" value="Ankyrin_rpt"/>
</dbReference>
<sequence length="183" mass="20578">MSSEDDWSFLDEWQYHCGLNDNVKTLEQFVKFVKDGKLPAGFESELVNDRNPYSVNDLVMPKGQEQVTALHCACAAGCLDNAKYLKDELHATVATNASGNTPLHWAAQNGHADVTQWLLQAYPELDVLQRNNFGRSALALAFESQNEECVQAVLNHDSAAELVPDDERDDDKMEMEEFRKEAQ</sequence>
<evidence type="ECO:0000256" key="3">
    <source>
        <dbReference type="PROSITE-ProRule" id="PRU00023"/>
    </source>
</evidence>
<name>A0A023B531_GRENI</name>
<dbReference type="Pfam" id="PF12796">
    <property type="entry name" value="Ank_2"/>
    <property type="match status" value="1"/>
</dbReference>
<proteinExistence type="predicted"/>
<evidence type="ECO:0000313" key="6">
    <source>
        <dbReference type="Proteomes" id="UP000019763"/>
    </source>
</evidence>
<reference evidence="5" key="1">
    <citation type="submission" date="2013-12" db="EMBL/GenBank/DDBJ databases">
        <authorList>
            <person name="Omoto C.K."/>
            <person name="Sibley D."/>
            <person name="Venepally P."/>
            <person name="Hadjithomas M."/>
            <person name="Karamycheva S."/>
            <person name="Brunk B."/>
            <person name="Roos D."/>
            <person name="Caler E."/>
            <person name="Lorenzi H."/>
        </authorList>
    </citation>
    <scope>NUCLEOTIDE SEQUENCE</scope>
</reference>
<dbReference type="PANTHER" id="PTHR24173">
    <property type="entry name" value="ANKYRIN REPEAT CONTAINING"/>
    <property type="match status" value="1"/>
</dbReference>
<feature type="repeat" description="ANK" evidence="3">
    <location>
        <begin position="98"/>
        <end position="130"/>
    </location>
</feature>
<comment type="caution">
    <text evidence="5">The sequence shown here is derived from an EMBL/GenBank/DDBJ whole genome shotgun (WGS) entry which is preliminary data.</text>
</comment>
<feature type="region of interest" description="Disordered" evidence="4">
    <location>
        <begin position="160"/>
        <end position="183"/>
    </location>
</feature>
<dbReference type="Gene3D" id="1.25.40.20">
    <property type="entry name" value="Ankyrin repeat-containing domain"/>
    <property type="match status" value="1"/>
</dbReference>
<keyword evidence="2 3" id="KW-0040">ANK repeat</keyword>
<keyword evidence="1" id="KW-0677">Repeat</keyword>
<gene>
    <name evidence="5" type="ORF">GNI_094770</name>
</gene>
<dbReference type="PROSITE" id="PS50297">
    <property type="entry name" value="ANK_REP_REGION"/>
    <property type="match status" value="1"/>
</dbReference>
<dbReference type="VEuPathDB" id="CryptoDB:GNI_094770"/>
<dbReference type="Proteomes" id="UP000019763">
    <property type="component" value="Unassembled WGS sequence"/>
</dbReference>
<keyword evidence="6" id="KW-1185">Reference proteome</keyword>
<dbReference type="GeneID" id="22913381"/>
<accession>A0A023B531</accession>
<evidence type="ECO:0000256" key="2">
    <source>
        <dbReference type="ARBA" id="ARBA00023043"/>
    </source>
</evidence>
<dbReference type="EMBL" id="AFNH02000709">
    <property type="protein sequence ID" value="EZG58466.1"/>
    <property type="molecule type" value="Genomic_DNA"/>
</dbReference>
<dbReference type="SMART" id="SM00248">
    <property type="entry name" value="ANK"/>
    <property type="match status" value="3"/>
</dbReference>
<organism evidence="5 6">
    <name type="scientific">Gregarina niphandrodes</name>
    <name type="common">Septate eugregarine</name>
    <dbReference type="NCBI Taxonomy" id="110365"/>
    <lineage>
        <taxon>Eukaryota</taxon>
        <taxon>Sar</taxon>
        <taxon>Alveolata</taxon>
        <taxon>Apicomplexa</taxon>
        <taxon>Conoidasida</taxon>
        <taxon>Gregarinasina</taxon>
        <taxon>Eugregarinorida</taxon>
        <taxon>Gregarinidae</taxon>
        <taxon>Gregarina</taxon>
    </lineage>
</organism>
<dbReference type="OrthoDB" id="346910at2759"/>
<dbReference type="SUPFAM" id="SSF48403">
    <property type="entry name" value="Ankyrin repeat"/>
    <property type="match status" value="1"/>
</dbReference>
<dbReference type="AlphaFoldDB" id="A0A023B531"/>
<dbReference type="eggNOG" id="KOG0509">
    <property type="taxonomic scope" value="Eukaryota"/>
</dbReference>